<evidence type="ECO:0000313" key="3">
    <source>
        <dbReference type="Proteomes" id="UP000283387"/>
    </source>
</evidence>
<dbReference type="NCBIfam" id="TIGR01764">
    <property type="entry name" value="excise"/>
    <property type="match status" value="1"/>
</dbReference>
<sequence length="93" mass="10539">MERLENIESLLLAHQGTLTLTQAAEFTGLSKSTLYKLTASANIPHYKCGKIIYFDREELEAWMKRNPVKMSEETDAEASKYVTLNNGGNKAWK</sequence>
<dbReference type="SUPFAM" id="SSF46955">
    <property type="entry name" value="Putative DNA-binding domain"/>
    <property type="match status" value="1"/>
</dbReference>
<dbReference type="AlphaFoldDB" id="A0A419W4N7"/>
<evidence type="ECO:0000313" key="2">
    <source>
        <dbReference type="EMBL" id="RKD90417.1"/>
    </source>
</evidence>
<protein>
    <submittedName>
        <fullName evidence="2">AlpA family transcriptional regulator</fullName>
    </submittedName>
</protein>
<dbReference type="EMBL" id="RAPN01000001">
    <property type="protein sequence ID" value="RKD90417.1"/>
    <property type="molecule type" value="Genomic_DNA"/>
</dbReference>
<keyword evidence="3" id="KW-1185">Reference proteome</keyword>
<proteinExistence type="predicted"/>
<dbReference type="GO" id="GO:0003677">
    <property type="term" value="F:DNA binding"/>
    <property type="evidence" value="ECO:0007669"/>
    <property type="project" value="InterPro"/>
</dbReference>
<reference evidence="2 3" key="1">
    <citation type="submission" date="2018-09" db="EMBL/GenBank/DDBJ databases">
        <title>Genomic Encyclopedia of Archaeal and Bacterial Type Strains, Phase II (KMG-II): from individual species to whole genera.</title>
        <authorList>
            <person name="Goeker M."/>
        </authorList>
    </citation>
    <scope>NUCLEOTIDE SEQUENCE [LARGE SCALE GENOMIC DNA]</scope>
    <source>
        <strain evidence="2 3">DSM 27148</strain>
    </source>
</reference>
<dbReference type="Pfam" id="PF12728">
    <property type="entry name" value="HTH_17"/>
    <property type="match status" value="1"/>
</dbReference>
<dbReference type="Gene3D" id="3.90.105.50">
    <property type="match status" value="1"/>
</dbReference>
<dbReference type="InterPro" id="IPR038148">
    <property type="entry name" value="Tn1545/Tn916_Xis"/>
</dbReference>
<organism evidence="2 3">
    <name type="scientific">Mangrovibacterium diazotrophicum</name>
    <dbReference type="NCBI Taxonomy" id="1261403"/>
    <lineage>
        <taxon>Bacteria</taxon>
        <taxon>Pseudomonadati</taxon>
        <taxon>Bacteroidota</taxon>
        <taxon>Bacteroidia</taxon>
        <taxon>Marinilabiliales</taxon>
        <taxon>Prolixibacteraceae</taxon>
        <taxon>Mangrovibacterium</taxon>
    </lineage>
</organism>
<feature type="domain" description="Helix-turn-helix" evidence="1">
    <location>
        <begin position="18"/>
        <end position="66"/>
    </location>
</feature>
<evidence type="ECO:0000259" key="1">
    <source>
        <dbReference type="Pfam" id="PF12728"/>
    </source>
</evidence>
<name>A0A419W4N7_9BACT</name>
<comment type="caution">
    <text evidence="2">The sequence shown here is derived from an EMBL/GenBank/DDBJ whole genome shotgun (WGS) entry which is preliminary data.</text>
</comment>
<dbReference type="InterPro" id="IPR009061">
    <property type="entry name" value="DNA-bd_dom_put_sf"/>
</dbReference>
<gene>
    <name evidence="2" type="ORF">BC643_0756</name>
</gene>
<dbReference type="InterPro" id="IPR010093">
    <property type="entry name" value="SinI_DNA-bd"/>
</dbReference>
<dbReference type="InterPro" id="IPR041657">
    <property type="entry name" value="HTH_17"/>
</dbReference>
<dbReference type="RefSeq" id="WP_211337974.1">
    <property type="nucleotide sequence ID" value="NZ_RAPN01000001.1"/>
</dbReference>
<accession>A0A419W4N7</accession>
<dbReference type="Proteomes" id="UP000283387">
    <property type="component" value="Unassembled WGS sequence"/>
</dbReference>